<evidence type="ECO:0000256" key="1">
    <source>
        <dbReference type="ARBA" id="ARBA00003279"/>
    </source>
</evidence>
<dbReference type="InterPro" id="IPR020846">
    <property type="entry name" value="MFS_dom"/>
</dbReference>
<reference evidence="10 11" key="1">
    <citation type="submission" date="2015-11" db="EMBL/GenBank/DDBJ databases">
        <title>Exploring the genomic traits of fungus-feeding bacterial genus Collimonas.</title>
        <authorList>
            <person name="Song C."/>
            <person name="Schmidt R."/>
            <person name="de Jager V."/>
            <person name="Krzyzanowska D."/>
            <person name="Jongedijk E."/>
            <person name="Cankar K."/>
            <person name="Beekwilder J."/>
            <person name="van Veen A."/>
            <person name="de Boer W."/>
            <person name="van Veen J.A."/>
            <person name="Garbeva P."/>
        </authorList>
    </citation>
    <scope>NUCLEOTIDE SEQUENCE [LARGE SCALE GENOMIC DNA]</scope>
    <source>
        <strain evidence="10 11">Ter91</strain>
    </source>
</reference>
<comment type="subcellular location">
    <subcellularLocation>
        <location evidence="2">Membrane</location>
        <topology evidence="2">Multi-pass membrane protein</topology>
    </subcellularLocation>
</comment>
<evidence type="ECO:0000313" key="11">
    <source>
        <dbReference type="Proteomes" id="UP000074561"/>
    </source>
</evidence>
<dbReference type="KEGG" id="cpra:CPter91_2846"/>
<dbReference type="PROSITE" id="PS00216">
    <property type="entry name" value="SUGAR_TRANSPORT_1"/>
    <property type="match status" value="1"/>
</dbReference>
<dbReference type="PRINTS" id="PR01035">
    <property type="entry name" value="TCRTETA"/>
</dbReference>
<dbReference type="PATRIC" id="fig|279113.9.peg.2811"/>
<dbReference type="STRING" id="279113.CPter91_2846"/>
<evidence type="ECO:0000256" key="6">
    <source>
        <dbReference type="ARBA" id="ARBA00022989"/>
    </source>
</evidence>
<dbReference type="CDD" id="cd17388">
    <property type="entry name" value="MFS_TetA"/>
    <property type="match status" value="1"/>
</dbReference>
<evidence type="ECO:0000256" key="2">
    <source>
        <dbReference type="ARBA" id="ARBA00004141"/>
    </source>
</evidence>
<keyword evidence="4" id="KW-0813">Transport</keyword>
<feature type="transmembrane region" description="Helical" evidence="8">
    <location>
        <begin position="244"/>
        <end position="263"/>
    </location>
</feature>
<dbReference type="InterPro" id="IPR036259">
    <property type="entry name" value="MFS_trans_sf"/>
</dbReference>
<dbReference type="AlphaFoldDB" id="A0A127Q6C4"/>
<dbReference type="InterPro" id="IPR011701">
    <property type="entry name" value="MFS"/>
</dbReference>
<dbReference type="PANTHER" id="PTHR23504">
    <property type="entry name" value="MAJOR FACILITATOR SUPERFAMILY DOMAIN-CONTAINING PROTEIN 10"/>
    <property type="match status" value="1"/>
</dbReference>
<dbReference type="PROSITE" id="PS50850">
    <property type="entry name" value="MFS"/>
    <property type="match status" value="1"/>
</dbReference>
<dbReference type="Proteomes" id="UP000074561">
    <property type="component" value="Chromosome"/>
</dbReference>
<dbReference type="GO" id="GO:0022857">
    <property type="term" value="F:transmembrane transporter activity"/>
    <property type="evidence" value="ECO:0007669"/>
    <property type="project" value="InterPro"/>
</dbReference>
<comment type="similarity">
    <text evidence="3">Belongs to the major facilitator superfamily. TCR/Tet family.</text>
</comment>
<name>A0A127Q6C4_9BURK</name>
<feature type="transmembrane region" description="Helical" evidence="8">
    <location>
        <begin position="158"/>
        <end position="176"/>
    </location>
</feature>
<feature type="transmembrane region" description="Helical" evidence="8">
    <location>
        <begin position="6"/>
        <end position="26"/>
    </location>
</feature>
<dbReference type="PANTHER" id="PTHR23504:SF15">
    <property type="entry name" value="MAJOR FACILITATOR SUPERFAMILY (MFS) PROFILE DOMAIN-CONTAINING PROTEIN"/>
    <property type="match status" value="1"/>
</dbReference>
<feature type="transmembrane region" description="Helical" evidence="8">
    <location>
        <begin position="128"/>
        <end position="152"/>
    </location>
</feature>
<keyword evidence="5 8" id="KW-0812">Transmembrane</keyword>
<evidence type="ECO:0000256" key="4">
    <source>
        <dbReference type="ARBA" id="ARBA00022448"/>
    </source>
</evidence>
<dbReference type="GO" id="GO:0016020">
    <property type="term" value="C:membrane"/>
    <property type="evidence" value="ECO:0007669"/>
    <property type="project" value="UniProtKB-SubCell"/>
</dbReference>
<evidence type="ECO:0000256" key="5">
    <source>
        <dbReference type="ARBA" id="ARBA00022692"/>
    </source>
</evidence>
<evidence type="ECO:0000256" key="7">
    <source>
        <dbReference type="ARBA" id="ARBA00023136"/>
    </source>
</evidence>
<feature type="transmembrane region" description="Helical" evidence="8">
    <location>
        <begin position="275"/>
        <end position="293"/>
    </location>
</feature>
<dbReference type="InterPro" id="IPR001958">
    <property type="entry name" value="Tet-R_TetA/multi-R_MdtG-like"/>
</dbReference>
<organism evidence="10 11">
    <name type="scientific">Collimonas pratensis</name>
    <dbReference type="NCBI Taxonomy" id="279113"/>
    <lineage>
        <taxon>Bacteria</taxon>
        <taxon>Pseudomonadati</taxon>
        <taxon>Pseudomonadota</taxon>
        <taxon>Betaproteobacteria</taxon>
        <taxon>Burkholderiales</taxon>
        <taxon>Oxalobacteraceae</taxon>
        <taxon>Collimonas</taxon>
    </lineage>
</organism>
<feature type="transmembrane region" description="Helical" evidence="8">
    <location>
        <begin position="371"/>
        <end position="390"/>
    </location>
</feature>
<feature type="transmembrane region" description="Helical" evidence="8">
    <location>
        <begin position="332"/>
        <end position="351"/>
    </location>
</feature>
<gene>
    <name evidence="10" type="ORF">CPter91_2846</name>
</gene>
<proteinExistence type="inferred from homology"/>
<evidence type="ECO:0000256" key="8">
    <source>
        <dbReference type="SAM" id="Phobius"/>
    </source>
</evidence>
<protein>
    <submittedName>
        <fullName evidence="10">Sugar (And other) transporter family protein</fullName>
    </submittedName>
</protein>
<feature type="domain" description="Major facilitator superfamily (MFS) profile" evidence="9">
    <location>
        <begin position="1"/>
        <end position="394"/>
    </location>
</feature>
<dbReference type="Gene3D" id="1.20.1250.20">
    <property type="entry name" value="MFS general substrate transporter like domains"/>
    <property type="match status" value="1"/>
</dbReference>
<evidence type="ECO:0000259" key="9">
    <source>
        <dbReference type="PROSITE" id="PS50850"/>
    </source>
</evidence>
<dbReference type="EMBL" id="CP013234">
    <property type="protein sequence ID" value="AMP05192.1"/>
    <property type="molecule type" value="Genomic_DNA"/>
</dbReference>
<feature type="transmembrane region" description="Helical" evidence="8">
    <location>
        <begin position="70"/>
        <end position="97"/>
    </location>
</feature>
<keyword evidence="7 8" id="KW-0472">Membrane</keyword>
<sequence length="413" mass="44169">MPFIMLTVLIDMISIGLIVPVLPALVGQFTGSHADQAFWYGAVAFAFGLANFFGSPILGALSDNYGRRPVLLLGFCGLALNFFATAFATALWILIVVRLVGGAMQANAAVCNAYVADITPPEQRAKRFGMIGAMFGVGFIIGPVMGGLLGAIDLRLPFIVAGSLALTNLAYGYFVLPESLPLERRRAFSWKFANPLTSLQALSRLKTVGPLVAVIACNGLAQFMLFTIWVLYTTFKFGWGPLENGQSLAAVGIMSVLVQGVLLGPLLKRFSPQRLAVIGLVSSTAAYLLWGAASHAWMMYAVIFANIFGATVNASIQSIISSAVDSHSQGQTLGAVSSLNSLMAVIAPMIAAPLLGAVSHLPKDDWRIGTPFYFCAALQLIALVLAFLHFRRQRHARAEHQAAASPRQTEETM</sequence>
<keyword evidence="6 8" id="KW-1133">Transmembrane helix</keyword>
<feature type="transmembrane region" description="Helical" evidence="8">
    <location>
        <begin position="38"/>
        <end position="58"/>
    </location>
</feature>
<dbReference type="SUPFAM" id="SSF103473">
    <property type="entry name" value="MFS general substrate transporter"/>
    <property type="match status" value="1"/>
</dbReference>
<dbReference type="Pfam" id="PF07690">
    <property type="entry name" value="MFS_1"/>
    <property type="match status" value="1"/>
</dbReference>
<accession>A0A127Q6C4</accession>
<comment type="function">
    <text evidence="1">Resistance to tetracycline by an active tetracycline efflux. This is an energy-dependent process that decreases the accumulation of the antibiotic in whole cells. This protein functions as a metal-tetracycline/H(+) antiporter.</text>
</comment>
<dbReference type="InterPro" id="IPR005829">
    <property type="entry name" value="Sugar_transporter_CS"/>
</dbReference>
<evidence type="ECO:0000313" key="10">
    <source>
        <dbReference type="EMBL" id="AMP05192.1"/>
    </source>
</evidence>
<evidence type="ECO:0000256" key="3">
    <source>
        <dbReference type="ARBA" id="ARBA00007520"/>
    </source>
</evidence>
<feature type="transmembrane region" description="Helical" evidence="8">
    <location>
        <begin position="299"/>
        <end position="320"/>
    </location>
</feature>
<feature type="transmembrane region" description="Helical" evidence="8">
    <location>
        <begin position="208"/>
        <end position="232"/>
    </location>
</feature>